<gene>
    <name evidence="1" type="ORF">JYB65_14630</name>
</gene>
<accession>A0A939DB47</accession>
<keyword evidence="2" id="KW-1185">Reference proteome</keyword>
<organism evidence="1 2">
    <name type="scientific">Clostridium aminobutyricum</name>
    <dbReference type="NCBI Taxonomy" id="33953"/>
    <lineage>
        <taxon>Bacteria</taxon>
        <taxon>Bacillati</taxon>
        <taxon>Bacillota</taxon>
        <taxon>Clostridia</taxon>
        <taxon>Eubacteriales</taxon>
        <taxon>Clostridiaceae</taxon>
        <taxon>Clostridium</taxon>
    </lineage>
</organism>
<reference evidence="1" key="1">
    <citation type="submission" date="2021-02" db="EMBL/GenBank/DDBJ databases">
        <title>Abyssanaerobacter marinus gen.nov., sp., nov, anaerobic bacterium isolated from the Onnuri vent field of Indian Ocean and suggestion of Mogibacteriaceae fam. nov., and proposal of reclassification of ambiguous this family's genus member.</title>
        <authorList>
            <person name="Kim Y.J."/>
            <person name="Yang J.-A."/>
        </authorList>
    </citation>
    <scope>NUCLEOTIDE SEQUENCE</scope>
    <source>
        <strain evidence="1">DSM 2634</strain>
    </source>
</reference>
<evidence type="ECO:0000313" key="1">
    <source>
        <dbReference type="EMBL" id="MBN7774601.1"/>
    </source>
</evidence>
<comment type="caution">
    <text evidence="1">The sequence shown here is derived from an EMBL/GenBank/DDBJ whole genome shotgun (WGS) entry which is preliminary data.</text>
</comment>
<dbReference type="EMBL" id="JAFJZZ010000012">
    <property type="protein sequence ID" value="MBN7774601.1"/>
    <property type="molecule type" value="Genomic_DNA"/>
</dbReference>
<dbReference type="Proteomes" id="UP000664545">
    <property type="component" value="Unassembled WGS sequence"/>
</dbReference>
<name>A0A939DB47_CLOAM</name>
<protein>
    <submittedName>
        <fullName evidence="1">Uncharacterized protein</fullName>
    </submittedName>
</protein>
<evidence type="ECO:0000313" key="2">
    <source>
        <dbReference type="Proteomes" id="UP000664545"/>
    </source>
</evidence>
<dbReference type="AlphaFoldDB" id="A0A939DB47"/>
<sequence length="74" mass="8654">MHKFDNDINRGEKATFILQVKFRQNASWQGTVKWVEKKETLHFRSALEFIKILDSAREEGLQVHVEGLGKKEIV</sequence>
<proteinExistence type="predicted"/>